<dbReference type="PROSITE" id="PS50928">
    <property type="entry name" value="ABC_TM1"/>
    <property type="match status" value="1"/>
</dbReference>
<dbReference type="RefSeq" id="WP_379191901.1">
    <property type="nucleotide sequence ID" value="NZ_JBHSOW010000119.1"/>
</dbReference>
<evidence type="ECO:0000256" key="7">
    <source>
        <dbReference type="RuleBase" id="RU363032"/>
    </source>
</evidence>
<dbReference type="SUPFAM" id="SSF161098">
    <property type="entry name" value="MetI-like"/>
    <property type="match status" value="1"/>
</dbReference>
<keyword evidence="10" id="KW-1185">Reference proteome</keyword>
<dbReference type="InterPro" id="IPR035906">
    <property type="entry name" value="MetI-like_sf"/>
</dbReference>
<dbReference type="Pfam" id="PF00528">
    <property type="entry name" value="BPD_transp_1"/>
    <property type="match status" value="1"/>
</dbReference>
<feature type="transmembrane region" description="Helical" evidence="7">
    <location>
        <begin position="143"/>
        <end position="163"/>
    </location>
</feature>
<feature type="transmembrane region" description="Helical" evidence="7">
    <location>
        <begin position="184"/>
        <end position="209"/>
    </location>
</feature>
<keyword evidence="4 7" id="KW-0812">Transmembrane</keyword>
<keyword evidence="2 7" id="KW-0813">Transport</keyword>
<keyword evidence="6 7" id="KW-0472">Membrane</keyword>
<evidence type="ECO:0000259" key="8">
    <source>
        <dbReference type="PROSITE" id="PS50928"/>
    </source>
</evidence>
<comment type="caution">
    <text evidence="9">The sequence shown here is derived from an EMBL/GenBank/DDBJ whole genome shotgun (WGS) entry which is preliminary data.</text>
</comment>
<reference evidence="10" key="1">
    <citation type="journal article" date="2019" name="Int. J. Syst. Evol. Microbiol.">
        <title>The Global Catalogue of Microorganisms (GCM) 10K type strain sequencing project: providing services to taxonomists for standard genome sequencing and annotation.</title>
        <authorList>
            <consortium name="The Broad Institute Genomics Platform"/>
            <consortium name="The Broad Institute Genome Sequencing Center for Infectious Disease"/>
            <person name="Wu L."/>
            <person name="Ma J."/>
        </authorList>
    </citation>
    <scope>NUCLEOTIDE SEQUENCE [LARGE SCALE GENOMIC DNA]</scope>
    <source>
        <strain evidence="10">CGMCC 1.3240</strain>
    </source>
</reference>
<comment type="subcellular location">
    <subcellularLocation>
        <location evidence="1 7">Cell membrane</location>
        <topology evidence="1 7">Multi-pass membrane protein</topology>
    </subcellularLocation>
</comment>
<evidence type="ECO:0000256" key="6">
    <source>
        <dbReference type="ARBA" id="ARBA00023136"/>
    </source>
</evidence>
<evidence type="ECO:0000256" key="3">
    <source>
        <dbReference type="ARBA" id="ARBA00022475"/>
    </source>
</evidence>
<proteinExistence type="inferred from homology"/>
<evidence type="ECO:0000256" key="5">
    <source>
        <dbReference type="ARBA" id="ARBA00022989"/>
    </source>
</evidence>
<organism evidence="9 10">
    <name type="scientific">Paenibacillus solisilvae</name>
    <dbReference type="NCBI Taxonomy" id="2486751"/>
    <lineage>
        <taxon>Bacteria</taxon>
        <taxon>Bacillati</taxon>
        <taxon>Bacillota</taxon>
        <taxon>Bacilli</taxon>
        <taxon>Bacillales</taxon>
        <taxon>Paenibacillaceae</taxon>
        <taxon>Paenibacillus</taxon>
    </lineage>
</organism>
<accession>A0ABW0WAA5</accession>
<name>A0ABW0WAA5_9BACL</name>
<dbReference type="InterPro" id="IPR000515">
    <property type="entry name" value="MetI-like"/>
</dbReference>
<dbReference type="PANTHER" id="PTHR43744:SF9">
    <property type="entry name" value="POLYGALACTURONAN_RHAMNOGALACTURONAN TRANSPORT SYSTEM PERMEASE PROTEIN YTCP"/>
    <property type="match status" value="1"/>
</dbReference>
<dbReference type="Gene3D" id="1.10.3720.10">
    <property type="entry name" value="MetI-like"/>
    <property type="match status" value="1"/>
</dbReference>
<feature type="domain" description="ABC transmembrane type-1" evidence="8">
    <location>
        <begin position="74"/>
        <end position="278"/>
    </location>
</feature>
<feature type="transmembrane region" description="Helical" evidence="7">
    <location>
        <begin position="111"/>
        <end position="131"/>
    </location>
</feature>
<feature type="transmembrane region" description="Helical" evidence="7">
    <location>
        <begin position="261"/>
        <end position="278"/>
    </location>
</feature>
<sequence>MIHTSWRLKLFMVCNYLFLAVAALLCLFPLIHVLAISFSSSSASSAGLVTLWPVRFTTKSYEYVLANKEFLTALVVSFKRLFLGTFINMLLTILIAYPLSKESSRFKGRTVYVWIFVITMLFSGGLIPLYFMIKLTGISNSLWALILPSAVPVFNIIILLNFFRGLPKELEEASLIDGAGHVATLFKIFVPLSLPAIATLTLFSMVYHWNSWFDGLIFMDEVEKYPLQSYLQTVIIQRDFASITVQDLELLQLISDRSIKAAQIFIGALPILIAYPFLQRFFVKGVVLGSVKQ</sequence>
<gene>
    <name evidence="9" type="ORF">ACFPYJ_29850</name>
</gene>
<dbReference type="EMBL" id="JBHSOW010000119">
    <property type="protein sequence ID" value="MFC5653245.1"/>
    <property type="molecule type" value="Genomic_DNA"/>
</dbReference>
<comment type="similarity">
    <text evidence="7">Belongs to the binding-protein-dependent transport system permease family.</text>
</comment>
<feature type="transmembrane region" description="Helical" evidence="7">
    <location>
        <begin position="70"/>
        <end position="99"/>
    </location>
</feature>
<dbReference type="CDD" id="cd06261">
    <property type="entry name" value="TM_PBP2"/>
    <property type="match status" value="1"/>
</dbReference>
<protein>
    <submittedName>
        <fullName evidence="9">Carbohydrate ABC transporter permease</fullName>
    </submittedName>
</protein>
<dbReference type="Proteomes" id="UP001596047">
    <property type="component" value="Unassembled WGS sequence"/>
</dbReference>
<evidence type="ECO:0000256" key="1">
    <source>
        <dbReference type="ARBA" id="ARBA00004651"/>
    </source>
</evidence>
<keyword evidence="5 7" id="KW-1133">Transmembrane helix</keyword>
<dbReference type="PANTHER" id="PTHR43744">
    <property type="entry name" value="ABC TRANSPORTER PERMEASE PROTEIN MG189-RELATED-RELATED"/>
    <property type="match status" value="1"/>
</dbReference>
<keyword evidence="3" id="KW-1003">Cell membrane</keyword>
<evidence type="ECO:0000256" key="2">
    <source>
        <dbReference type="ARBA" id="ARBA00022448"/>
    </source>
</evidence>
<evidence type="ECO:0000256" key="4">
    <source>
        <dbReference type="ARBA" id="ARBA00022692"/>
    </source>
</evidence>
<evidence type="ECO:0000313" key="9">
    <source>
        <dbReference type="EMBL" id="MFC5653245.1"/>
    </source>
</evidence>
<evidence type="ECO:0000313" key="10">
    <source>
        <dbReference type="Proteomes" id="UP001596047"/>
    </source>
</evidence>